<feature type="transmembrane region" description="Helical" evidence="1">
    <location>
        <begin position="85"/>
        <end position="105"/>
    </location>
</feature>
<feature type="transmembrane region" description="Helical" evidence="1">
    <location>
        <begin position="111"/>
        <end position="133"/>
    </location>
</feature>
<keyword evidence="1" id="KW-0812">Transmembrane</keyword>
<evidence type="ECO:0000256" key="1">
    <source>
        <dbReference type="SAM" id="Phobius"/>
    </source>
</evidence>
<evidence type="ECO:0000313" key="2">
    <source>
        <dbReference type="EMBL" id="RPA64942.1"/>
    </source>
</evidence>
<dbReference type="Proteomes" id="UP000267536">
    <property type="component" value="Unassembled WGS sequence"/>
</dbReference>
<protein>
    <submittedName>
        <fullName evidence="2">Uncharacterized protein</fullName>
    </submittedName>
</protein>
<accession>A0A3N4GQ29</accession>
<comment type="caution">
    <text evidence="2">The sequence shown here is derived from an EMBL/GenBank/DDBJ whole genome shotgun (WGS) entry which is preliminary data.</text>
</comment>
<feature type="transmembrane region" description="Helical" evidence="1">
    <location>
        <begin position="31"/>
        <end position="48"/>
    </location>
</feature>
<keyword evidence="1" id="KW-0472">Membrane</keyword>
<name>A0A3N4GQ29_9ACTN</name>
<gene>
    <name evidence="2" type="ORF">EF294_06910</name>
</gene>
<feature type="transmembrane region" description="Helical" evidence="1">
    <location>
        <begin position="60"/>
        <end position="78"/>
    </location>
</feature>
<dbReference type="EMBL" id="RKMH01000004">
    <property type="protein sequence ID" value="RPA64942.1"/>
    <property type="molecule type" value="Genomic_DNA"/>
</dbReference>
<keyword evidence="1" id="KW-1133">Transmembrane helix</keyword>
<dbReference type="OrthoDB" id="4375146at2"/>
<sequence>MELEPGLAASLRKIERRVLAEVPLRPRSVRVIWLTIVALAVSSVGAWVTSDVGGDRTLLGQIAIGLGVGGAVLSAAAATQRRFGWCVLAGAISGIAVPLSVLGYWSTQTGLGVASAWFLVAVLCHAVLVGNWVQCGHPPVSPRR</sequence>
<keyword evidence="3" id="KW-1185">Reference proteome</keyword>
<evidence type="ECO:0000313" key="3">
    <source>
        <dbReference type="Proteomes" id="UP000267536"/>
    </source>
</evidence>
<reference evidence="2 3" key="1">
    <citation type="submission" date="2018-11" db="EMBL/GenBank/DDBJ databases">
        <title>Draft genome sequence of Gordonia sp. RS15-1S isolated from rice stems.</title>
        <authorList>
            <person name="Muangham S."/>
        </authorList>
    </citation>
    <scope>NUCLEOTIDE SEQUENCE [LARGE SCALE GENOMIC DNA]</scope>
    <source>
        <strain evidence="2 3">RS15-1S</strain>
    </source>
</reference>
<organism evidence="2 3">
    <name type="scientific">Gordonia oryzae</name>
    <dbReference type="NCBI Taxonomy" id="2487349"/>
    <lineage>
        <taxon>Bacteria</taxon>
        <taxon>Bacillati</taxon>
        <taxon>Actinomycetota</taxon>
        <taxon>Actinomycetes</taxon>
        <taxon>Mycobacteriales</taxon>
        <taxon>Gordoniaceae</taxon>
        <taxon>Gordonia</taxon>
    </lineage>
</organism>
<proteinExistence type="predicted"/>
<dbReference type="AlphaFoldDB" id="A0A3N4GQ29"/>